<evidence type="ECO:0000313" key="2">
    <source>
        <dbReference type="EMBL" id="ACT47967.1"/>
    </source>
</evidence>
<dbReference type="Gene3D" id="3.30.300.130">
    <property type="entry name" value="Fe-S cluster assembly (FSCA)"/>
    <property type="match status" value="1"/>
</dbReference>
<dbReference type="RefSeq" id="WP_015832002.1">
    <property type="nucleotide sequence ID" value="NC_012968.1"/>
</dbReference>
<feature type="domain" description="MIP18 family-like" evidence="1">
    <location>
        <begin position="17"/>
        <end position="82"/>
    </location>
</feature>
<evidence type="ECO:0000259" key="1">
    <source>
        <dbReference type="Pfam" id="PF01883"/>
    </source>
</evidence>
<accession>C6WVL8</accession>
<dbReference type="EMBL" id="CP001672">
    <property type="protein sequence ID" value="ACT47967.1"/>
    <property type="molecule type" value="Genomic_DNA"/>
</dbReference>
<dbReference type="HOGENOM" id="CLU_091588_2_2_4"/>
<dbReference type="InterPro" id="IPR002744">
    <property type="entry name" value="MIP18-like"/>
</dbReference>
<reference evidence="3" key="1">
    <citation type="submission" date="2009-07" db="EMBL/GenBank/DDBJ databases">
        <title>Complete sequence of Methylotenera mobilis JLW8.</title>
        <authorList>
            <consortium name="US DOE Joint Genome Institute"/>
            <person name="Lucas S."/>
            <person name="Copeland A."/>
            <person name="Lapidus A."/>
            <person name="Glavina del Rio T."/>
            <person name="Tice H."/>
            <person name="Bruce D."/>
            <person name="Goodwin L."/>
            <person name="Pitluck S."/>
            <person name="LaButti K.M."/>
            <person name="Clum A."/>
            <person name="Larimer F."/>
            <person name="Land M."/>
            <person name="Hauser L."/>
            <person name="Kyrpides N."/>
            <person name="Mikhailova N."/>
            <person name="Kayluzhnaya M."/>
            <person name="Chistoserdova L."/>
        </authorList>
    </citation>
    <scope>NUCLEOTIDE SEQUENCE [LARGE SCALE GENOMIC DNA]</scope>
    <source>
        <strain evidence="3">JLW8 / ATCC BAA-1282 / DSM 17540</strain>
    </source>
</reference>
<organism evidence="2 3">
    <name type="scientific">Methylotenera mobilis (strain JLW8 / ATCC BAA-1282 / DSM 17540)</name>
    <dbReference type="NCBI Taxonomy" id="583345"/>
    <lineage>
        <taxon>Bacteria</taxon>
        <taxon>Pseudomonadati</taxon>
        <taxon>Pseudomonadota</taxon>
        <taxon>Betaproteobacteria</taxon>
        <taxon>Nitrosomonadales</taxon>
        <taxon>Methylophilaceae</taxon>
        <taxon>Methylotenera</taxon>
    </lineage>
</organism>
<dbReference type="eggNOG" id="COG2151">
    <property type="taxonomic scope" value="Bacteria"/>
</dbReference>
<sequence length="113" mass="12806">MTLNANQLNFSQLNIDEQRIYSALQLVIDPEIGENLIDLGLIYGIQIQDNIAKVTFTMTSQACPMSEMVIENIHDAVNQTLADNMVLELDLVWEPAWEPELMSAQAKQRLGWD</sequence>
<dbReference type="AlphaFoldDB" id="C6WVL8"/>
<dbReference type="PANTHER" id="PTHR42831:SF1">
    <property type="entry name" value="FE-S PROTEIN MATURATION AUXILIARY FACTOR YITW"/>
    <property type="match status" value="1"/>
</dbReference>
<protein>
    <recommendedName>
        <fullName evidence="1">MIP18 family-like domain-containing protein</fullName>
    </recommendedName>
</protein>
<keyword evidence="3" id="KW-1185">Reference proteome</keyword>
<gene>
    <name evidence="2" type="ordered locus">Mmol_1058</name>
</gene>
<dbReference type="OrthoDB" id="9805360at2"/>
<dbReference type="KEGG" id="mmb:Mmol_1058"/>
<evidence type="ECO:0000313" key="3">
    <source>
        <dbReference type="Proteomes" id="UP000002742"/>
    </source>
</evidence>
<dbReference type="SUPFAM" id="SSF117916">
    <property type="entry name" value="Fe-S cluster assembly (FSCA) domain-like"/>
    <property type="match status" value="1"/>
</dbReference>
<dbReference type="InterPro" id="IPR052339">
    <property type="entry name" value="Fe-S_Maturation_MIP18"/>
</dbReference>
<reference evidence="2 3" key="2">
    <citation type="journal article" date="2011" name="J. Bacteriol.">
        <title>Genomes of three methylotrophs from a single niche uncover genetic and metabolic divergence of Methylophilaceae.</title>
        <authorList>
            <person name="Lapidus A."/>
            <person name="Clum A."/>
            <person name="Labutti K."/>
            <person name="Kaluzhnaya M.G."/>
            <person name="Lim S."/>
            <person name="Beck D.A."/>
            <person name="Glavina Del Rio T."/>
            <person name="Nolan M."/>
            <person name="Mavromatis K."/>
            <person name="Huntemann M."/>
            <person name="Lucas S."/>
            <person name="Lidstrom M.E."/>
            <person name="Ivanova N."/>
            <person name="Chistoserdova L."/>
        </authorList>
    </citation>
    <scope>NUCLEOTIDE SEQUENCE [LARGE SCALE GENOMIC DNA]</scope>
    <source>
        <strain evidence="3">JLW8 / ATCC BAA-1282 / DSM 17540</strain>
    </source>
</reference>
<dbReference type="InterPro" id="IPR034904">
    <property type="entry name" value="FSCA_dom_sf"/>
</dbReference>
<dbReference type="Pfam" id="PF01883">
    <property type="entry name" value="FeS_assembly_P"/>
    <property type="match status" value="1"/>
</dbReference>
<proteinExistence type="predicted"/>
<dbReference type="Proteomes" id="UP000002742">
    <property type="component" value="Chromosome"/>
</dbReference>
<dbReference type="STRING" id="583345.Mmol_1058"/>
<dbReference type="PANTHER" id="PTHR42831">
    <property type="entry name" value="FE-S PROTEIN MATURATION AUXILIARY FACTOR YITW"/>
    <property type="match status" value="1"/>
</dbReference>
<name>C6WVL8_METML</name>